<dbReference type="EMBL" id="PKPP01015595">
    <property type="protein sequence ID" value="PWA38472.1"/>
    <property type="molecule type" value="Genomic_DNA"/>
</dbReference>
<evidence type="ECO:0000313" key="3">
    <source>
        <dbReference type="Proteomes" id="UP000245207"/>
    </source>
</evidence>
<organism evidence="2 3">
    <name type="scientific">Artemisia annua</name>
    <name type="common">Sweet wormwood</name>
    <dbReference type="NCBI Taxonomy" id="35608"/>
    <lineage>
        <taxon>Eukaryota</taxon>
        <taxon>Viridiplantae</taxon>
        <taxon>Streptophyta</taxon>
        <taxon>Embryophyta</taxon>
        <taxon>Tracheophyta</taxon>
        <taxon>Spermatophyta</taxon>
        <taxon>Magnoliopsida</taxon>
        <taxon>eudicotyledons</taxon>
        <taxon>Gunneridae</taxon>
        <taxon>Pentapetalae</taxon>
        <taxon>asterids</taxon>
        <taxon>campanulids</taxon>
        <taxon>Asterales</taxon>
        <taxon>Asteraceae</taxon>
        <taxon>Asteroideae</taxon>
        <taxon>Anthemideae</taxon>
        <taxon>Artemisiinae</taxon>
        <taxon>Artemisia</taxon>
    </lineage>
</organism>
<dbReference type="OrthoDB" id="1045012at2759"/>
<dbReference type="Proteomes" id="UP000245207">
    <property type="component" value="Unassembled WGS sequence"/>
</dbReference>
<dbReference type="PANTHER" id="PTHR35289">
    <property type="entry name" value="TRANSMEMBRANE PROTEIN"/>
    <property type="match status" value="1"/>
</dbReference>
<dbReference type="AlphaFoldDB" id="A0A2U1KP03"/>
<protein>
    <recommendedName>
        <fullName evidence="1">DUF8018 domain-containing protein</fullName>
    </recommendedName>
</protein>
<feature type="domain" description="DUF8018" evidence="1">
    <location>
        <begin position="10"/>
        <end position="71"/>
    </location>
</feature>
<dbReference type="InterPro" id="IPR058331">
    <property type="entry name" value="DUF8018"/>
</dbReference>
<evidence type="ECO:0000313" key="2">
    <source>
        <dbReference type="EMBL" id="PWA38472.1"/>
    </source>
</evidence>
<dbReference type="STRING" id="35608.A0A2U1KP03"/>
<proteinExistence type="predicted"/>
<dbReference type="Pfam" id="PF26057">
    <property type="entry name" value="DUF8018"/>
    <property type="match status" value="1"/>
</dbReference>
<evidence type="ECO:0000259" key="1">
    <source>
        <dbReference type="Pfam" id="PF26057"/>
    </source>
</evidence>
<name>A0A2U1KP03_ARTAN</name>
<accession>A0A2U1KP03</accession>
<dbReference type="PANTHER" id="PTHR35289:SF1">
    <property type="entry name" value="ATP SYNTHASE 9 MITOCHONDRIAL-RELATED"/>
    <property type="match status" value="1"/>
</dbReference>
<gene>
    <name evidence="2" type="ORF">CTI12_AA578380</name>
</gene>
<dbReference type="InterPro" id="IPR052694">
    <property type="entry name" value="Mt_uS3-like"/>
</dbReference>
<keyword evidence="3" id="KW-1185">Reference proteome</keyword>
<sequence>MLLPEGTRQAKVQIVQRMAELDPMGDWERWGAQALDNPRSVTGESSLERLHRLLGDLEQNGRGSETFRFLKSRFFGGTPFGGLWHIGQNIGNRAP</sequence>
<comment type="caution">
    <text evidence="2">The sequence shown here is derived from an EMBL/GenBank/DDBJ whole genome shotgun (WGS) entry which is preliminary data.</text>
</comment>
<reference evidence="2 3" key="1">
    <citation type="journal article" date="2018" name="Mol. Plant">
        <title>The genome of Artemisia annua provides insight into the evolution of Asteraceae family and artemisinin biosynthesis.</title>
        <authorList>
            <person name="Shen Q."/>
            <person name="Zhang L."/>
            <person name="Liao Z."/>
            <person name="Wang S."/>
            <person name="Yan T."/>
            <person name="Shi P."/>
            <person name="Liu M."/>
            <person name="Fu X."/>
            <person name="Pan Q."/>
            <person name="Wang Y."/>
            <person name="Lv Z."/>
            <person name="Lu X."/>
            <person name="Zhang F."/>
            <person name="Jiang W."/>
            <person name="Ma Y."/>
            <person name="Chen M."/>
            <person name="Hao X."/>
            <person name="Li L."/>
            <person name="Tang Y."/>
            <person name="Lv G."/>
            <person name="Zhou Y."/>
            <person name="Sun X."/>
            <person name="Brodelius P.E."/>
            <person name="Rose J.K.C."/>
            <person name="Tang K."/>
        </authorList>
    </citation>
    <scope>NUCLEOTIDE SEQUENCE [LARGE SCALE GENOMIC DNA]</scope>
    <source>
        <strain evidence="3">cv. Huhao1</strain>
        <tissue evidence="2">Leaf</tissue>
    </source>
</reference>